<dbReference type="AlphaFoldDB" id="A0A6P1T1L7"/>
<dbReference type="SUPFAM" id="SSF50475">
    <property type="entry name" value="FMN-binding split barrel"/>
    <property type="match status" value="1"/>
</dbReference>
<dbReference type="KEGG" id="amaq:GO499_10950"/>
<proteinExistence type="predicted"/>
<dbReference type="Gene3D" id="2.30.110.10">
    <property type="entry name" value="Electron Transport, Fmn-binding Protein, Chain A"/>
    <property type="match status" value="1"/>
</dbReference>
<dbReference type="RefSeq" id="WP_161862215.1">
    <property type="nucleotide sequence ID" value="NZ_CP046620.1"/>
</dbReference>
<protein>
    <submittedName>
        <fullName evidence="2">Flavin reductase family protein</fullName>
    </submittedName>
</protein>
<feature type="domain" description="Flavin reductase like" evidence="1">
    <location>
        <begin position="20"/>
        <end position="174"/>
    </location>
</feature>
<name>A0A6P1T1L7_9RHOB</name>
<keyword evidence="3" id="KW-1185">Reference proteome</keyword>
<sequence length="203" mass="21942">MFYRPGQDAHGLPHNPFKAMVAPRPIGWISAIDGDGRVNLAPYSFFNALSDSPPMVMFSNTGAKPDRQRGKDSVSAIRESGEFAVNIVSYTLRDAMNATSGGYDASVDEFETAGLEKAACELISAPRVKAAPGNFECKLWKIIDLPGESNIMVIGEVIGIHIAESALTDGIFDLTKVQPLSRLGYRDYAAVTELFSLNRPGQS</sequence>
<dbReference type="SMART" id="SM00903">
    <property type="entry name" value="Flavin_Reduct"/>
    <property type="match status" value="1"/>
</dbReference>
<dbReference type="PANTHER" id="PTHR43812:SF2">
    <property type="entry name" value="FLAVIN REDUCTASE LIKE DOMAIN-CONTAINING PROTEIN"/>
    <property type="match status" value="1"/>
</dbReference>
<dbReference type="GO" id="GO:0016646">
    <property type="term" value="F:oxidoreductase activity, acting on the CH-NH group of donors, NAD or NADP as acceptor"/>
    <property type="evidence" value="ECO:0007669"/>
    <property type="project" value="UniProtKB-ARBA"/>
</dbReference>
<dbReference type="InterPro" id="IPR002563">
    <property type="entry name" value="Flavin_Rdtase-like_dom"/>
</dbReference>
<dbReference type="Pfam" id="PF01613">
    <property type="entry name" value="Flavin_Reduct"/>
    <property type="match status" value="1"/>
</dbReference>
<dbReference type="Proteomes" id="UP000464495">
    <property type="component" value="Chromosome"/>
</dbReference>
<dbReference type="InterPro" id="IPR012349">
    <property type="entry name" value="Split_barrel_FMN-bd"/>
</dbReference>
<accession>A0A6P1T1L7</accession>
<evidence type="ECO:0000313" key="3">
    <source>
        <dbReference type="Proteomes" id="UP000464495"/>
    </source>
</evidence>
<gene>
    <name evidence="2" type="ORF">GO499_10950</name>
</gene>
<dbReference type="GO" id="GO:0010181">
    <property type="term" value="F:FMN binding"/>
    <property type="evidence" value="ECO:0007669"/>
    <property type="project" value="InterPro"/>
</dbReference>
<dbReference type="PANTHER" id="PTHR43812">
    <property type="entry name" value="BLR2425 PROTEIN"/>
    <property type="match status" value="1"/>
</dbReference>
<reference evidence="2 3" key="1">
    <citation type="submission" date="2019-12" db="EMBL/GenBank/DDBJ databases">
        <title>Complete genome sequence of Algicella marina strain 9Alg 56(T) isolated from the red alga Tichocarpus crinitus.</title>
        <authorList>
            <person name="Kim S.-G."/>
            <person name="Nedashkovskaya O.I."/>
        </authorList>
    </citation>
    <scope>NUCLEOTIDE SEQUENCE [LARGE SCALE GENOMIC DNA]</scope>
    <source>
        <strain evidence="2 3">9Alg 56</strain>
    </source>
</reference>
<evidence type="ECO:0000313" key="2">
    <source>
        <dbReference type="EMBL" id="QHQ35655.1"/>
    </source>
</evidence>
<dbReference type="EMBL" id="CP046620">
    <property type="protein sequence ID" value="QHQ35655.1"/>
    <property type="molecule type" value="Genomic_DNA"/>
</dbReference>
<organism evidence="2 3">
    <name type="scientific">Algicella marina</name>
    <dbReference type="NCBI Taxonomy" id="2683284"/>
    <lineage>
        <taxon>Bacteria</taxon>
        <taxon>Pseudomonadati</taxon>
        <taxon>Pseudomonadota</taxon>
        <taxon>Alphaproteobacteria</taxon>
        <taxon>Rhodobacterales</taxon>
        <taxon>Paracoccaceae</taxon>
        <taxon>Algicella</taxon>
    </lineage>
</organism>
<evidence type="ECO:0000259" key="1">
    <source>
        <dbReference type="SMART" id="SM00903"/>
    </source>
</evidence>